<dbReference type="OrthoDB" id="183023at2"/>
<dbReference type="RefSeq" id="WP_092655583.1">
    <property type="nucleotide sequence ID" value="NZ_LT629732.1"/>
</dbReference>
<evidence type="ECO:0000256" key="1">
    <source>
        <dbReference type="SAM" id="MobiDB-lite"/>
    </source>
</evidence>
<protein>
    <submittedName>
        <fullName evidence="2">Phytanoyl-CoA dioxygenase (PhyH)</fullName>
    </submittedName>
</protein>
<dbReference type="EMBL" id="LT629732">
    <property type="protein sequence ID" value="SDS95453.1"/>
    <property type="molecule type" value="Genomic_DNA"/>
</dbReference>
<evidence type="ECO:0000313" key="2">
    <source>
        <dbReference type="EMBL" id="SDS95453.1"/>
    </source>
</evidence>
<proteinExistence type="predicted"/>
<dbReference type="SUPFAM" id="SSF51197">
    <property type="entry name" value="Clavaminate synthase-like"/>
    <property type="match status" value="1"/>
</dbReference>
<dbReference type="PANTHER" id="PTHR40128:SF1">
    <property type="entry name" value="PHYTANOYL-COA HYDROXYLASE"/>
    <property type="match status" value="1"/>
</dbReference>
<evidence type="ECO:0000313" key="3">
    <source>
        <dbReference type="Proteomes" id="UP000198983"/>
    </source>
</evidence>
<sequence>MATASTSSSLATAELPPLRAQDRTLQPSPDALGPLRRSDDAVDDPDELWRRLDADGYLYLPGYLDREEVLAARRDIATSLAAEGILDPGADPMLAVPGPSEHNRIFDDLAKASGPLQRVLYAGAMVRLYERMFGEPVRHYDYTWLRAVRPGRGTAPHGDSVFMNRGTPNLLTAWVPLGDVDLRLGGLMLLEGSNRLESVRRDYHTRDVDAFCESDEQAAELAREGRWGWNGVFSPDPVALRADLGLRWVTGEYAAGDVVTFPMYTLHGSLDNTSTRVRLSCDLRYQRASEPADPRWVGASPTAHGPASKRGLIC</sequence>
<feature type="compositionally biased region" description="Low complexity" evidence="1">
    <location>
        <begin position="1"/>
        <end position="13"/>
    </location>
</feature>
<dbReference type="Proteomes" id="UP000198983">
    <property type="component" value="Chromosome I"/>
</dbReference>
<keyword evidence="2" id="KW-0560">Oxidoreductase</keyword>
<feature type="region of interest" description="Disordered" evidence="1">
    <location>
        <begin position="292"/>
        <end position="314"/>
    </location>
</feature>
<organism evidence="2 3">
    <name type="scientific">Actinopolymorpha singaporensis</name>
    <dbReference type="NCBI Taxonomy" id="117157"/>
    <lineage>
        <taxon>Bacteria</taxon>
        <taxon>Bacillati</taxon>
        <taxon>Actinomycetota</taxon>
        <taxon>Actinomycetes</taxon>
        <taxon>Propionibacteriales</taxon>
        <taxon>Actinopolymorphaceae</taxon>
        <taxon>Actinopolymorpha</taxon>
    </lineage>
</organism>
<keyword evidence="2" id="KW-0223">Dioxygenase</keyword>
<accession>A0A1H1WE95</accession>
<dbReference type="AlphaFoldDB" id="A0A1H1WE95"/>
<feature type="region of interest" description="Disordered" evidence="1">
    <location>
        <begin position="1"/>
        <end position="42"/>
    </location>
</feature>
<name>A0A1H1WE95_9ACTN</name>
<dbReference type="GO" id="GO:0016706">
    <property type="term" value="F:2-oxoglutarate-dependent dioxygenase activity"/>
    <property type="evidence" value="ECO:0007669"/>
    <property type="project" value="UniProtKB-ARBA"/>
</dbReference>
<dbReference type="PANTHER" id="PTHR40128">
    <property type="entry name" value="EXPRESSED PROTEIN"/>
    <property type="match status" value="1"/>
</dbReference>
<dbReference type="InterPro" id="IPR008775">
    <property type="entry name" value="Phytyl_CoA_dOase-like"/>
</dbReference>
<dbReference type="Gene3D" id="2.60.120.620">
    <property type="entry name" value="q2cbj1_9rhob like domain"/>
    <property type="match status" value="1"/>
</dbReference>
<gene>
    <name evidence="2" type="ORF">SAMN04489717_4479</name>
</gene>
<keyword evidence="3" id="KW-1185">Reference proteome</keyword>
<dbReference type="STRING" id="117157.SAMN04489717_4479"/>
<dbReference type="Pfam" id="PF05721">
    <property type="entry name" value="PhyH"/>
    <property type="match status" value="1"/>
</dbReference>
<reference evidence="2 3" key="1">
    <citation type="submission" date="2016-10" db="EMBL/GenBank/DDBJ databases">
        <authorList>
            <person name="de Groot N.N."/>
        </authorList>
    </citation>
    <scope>NUCLEOTIDE SEQUENCE [LARGE SCALE GENOMIC DNA]</scope>
    <source>
        <strain evidence="2 3">DSM 22024</strain>
    </source>
</reference>